<dbReference type="InterPro" id="IPR006311">
    <property type="entry name" value="TAT_signal"/>
</dbReference>
<evidence type="ECO:0000259" key="2">
    <source>
        <dbReference type="Pfam" id="PF19051"/>
    </source>
</evidence>
<dbReference type="KEGG" id="fmr:Fuma_05367"/>
<dbReference type="PANTHER" id="PTHR43818:SF5">
    <property type="entry name" value="OXIDOREDUCTASE FAMILY PROTEIN"/>
    <property type="match status" value="1"/>
</dbReference>
<dbReference type="OrthoDB" id="9788246at2"/>
<dbReference type="PROSITE" id="PS51318">
    <property type="entry name" value="TAT"/>
    <property type="match status" value="1"/>
</dbReference>
<evidence type="ECO:0000313" key="3">
    <source>
        <dbReference type="EMBL" id="APZ95707.1"/>
    </source>
</evidence>
<evidence type="ECO:0000259" key="1">
    <source>
        <dbReference type="Pfam" id="PF01408"/>
    </source>
</evidence>
<dbReference type="EMBL" id="CP017641">
    <property type="protein sequence ID" value="APZ95707.1"/>
    <property type="molecule type" value="Genomic_DNA"/>
</dbReference>
<dbReference type="PANTHER" id="PTHR43818">
    <property type="entry name" value="BCDNA.GH03377"/>
    <property type="match status" value="1"/>
</dbReference>
<gene>
    <name evidence="3" type="primary">afr_4</name>
    <name evidence="3" type="ORF">Fuma_05367</name>
</gene>
<proteinExistence type="predicted"/>
<dbReference type="InterPro" id="IPR043906">
    <property type="entry name" value="Gfo/Idh/MocA_OxRdtase_bact_C"/>
</dbReference>
<sequence>MSKQLNSDTTPTGNVRLSRRKFVAAATAVVAAPTIVPSSVVGANAPSNRINVALIGCGNQSRVDLPSMLRQPDAQVVAVCDVNKGSDGYARPEHFLGREPAQKKVNDHYAEKTRSGQFKGCDAYADFRDVLARDDVDAVMIVLPDHWHALATVKACEAGKDVYCQKPMSLTIHDGQQMIKAVRKHGRILQTGSQYRSNAVVRRMCELVRNGRIGEVKRAISIINGSGAGPGPGWKEQPVPEGFDYDMWLGPAPEAPYHIYRCLYRFRFLQEYSGGQVTNTGAHATDIVQWALGKDHTGPVEFEHQPGIVWPPDGHLFTTAMKSHFRARYADGVEFVCRTQEPGFGARIEGTEGWVQFSVNNMKEVEASSDAIKNSVIGADEIHLPVSTNHYRNFLDSIKSRKDPIEPVEAGHRTASICHLGNIAMRLERKLQWDPEQEVFVNDADANQMLRRPYRGPWQI</sequence>
<dbReference type="EC" id="1.1.1.292" evidence="3"/>
<feature type="domain" description="Gfo/Idh/MocA-like oxidoreductase bacterial type C-terminal" evidence="2">
    <location>
        <begin position="235"/>
        <end position="460"/>
    </location>
</feature>
<feature type="domain" description="Gfo/Idh/MocA-like oxidoreductase N-terminal" evidence="1">
    <location>
        <begin position="50"/>
        <end position="192"/>
    </location>
</feature>
<keyword evidence="3" id="KW-0560">Oxidoreductase</keyword>
<dbReference type="SUPFAM" id="SSF51735">
    <property type="entry name" value="NAD(P)-binding Rossmann-fold domains"/>
    <property type="match status" value="1"/>
</dbReference>
<dbReference type="InterPro" id="IPR000683">
    <property type="entry name" value="Gfo/Idh/MocA-like_OxRdtase_N"/>
</dbReference>
<dbReference type="RefSeq" id="WP_077026832.1">
    <property type="nucleotide sequence ID" value="NZ_CP017641.1"/>
</dbReference>
<dbReference type="GO" id="GO:0000166">
    <property type="term" value="F:nucleotide binding"/>
    <property type="evidence" value="ECO:0007669"/>
    <property type="project" value="InterPro"/>
</dbReference>
<dbReference type="Gene3D" id="3.30.360.10">
    <property type="entry name" value="Dihydrodipicolinate Reductase, domain 2"/>
    <property type="match status" value="1"/>
</dbReference>
<accession>A0A1P8WNS5</accession>
<dbReference type="Pfam" id="PF01408">
    <property type="entry name" value="GFO_IDH_MocA"/>
    <property type="match status" value="1"/>
</dbReference>
<dbReference type="GO" id="GO:0033712">
    <property type="term" value="F:1,5-anhydro-D-fructose reductase (1,5-anhydro-D-mannitol-forming) activity"/>
    <property type="evidence" value="ECO:0007669"/>
    <property type="project" value="UniProtKB-EC"/>
</dbReference>
<dbReference type="AlphaFoldDB" id="A0A1P8WNS5"/>
<keyword evidence="4" id="KW-1185">Reference proteome</keyword>
<dbReference type="Pfam" id="PF19051">
    <property type="entry name" value="GFO_IDH_MocA_C2"/>
    <property type="match status" value="1"/>
</dbReference>
<dbReference type="InterPro" id="IPR036291">
    <property type="entry name" value="NAD(P)-bd_dom_sf"/>
</dbReference>
<dbReference type="Proteomes" id="UP000187735">
    <property type="component" value="Chromosome"/>
</dbReference>
<organism evidence="3 4">
    <name type="scientific">Fuerstiella marisgermanici</name>
    <dbReference type="NCBI Taxonomy" id="1891926"/>
    <lineage>
        <taxon>Bacteria</taxon>
        <taxon>Pseudomonadati</taxon>
        <taxon>Planctomycetota</taxon>
        <taxon>Planctomycetia</taxon>
        <taxon>Planctomycetales</taxon>
        <taxon>Planctomycetaceae</taxon>
        <taxon>Fuerstiella</taxon>
    </lineage>
</organism>
<dbReference type="Gene3D" id="3.40.50.720">
    <property type="entry name" value="NAD(P)-binding Rossmann-like Domain"/>
    <property type="match status" value="1"/>
</dbReference>
<dbReference type="SUPFAM" id="SSF55347">
    <property type="entry name" value="Glyceraldehyde-3-phosphate dehydrogenase-like, C-terminal domain"/>
    <property type="match status" value="1"/>
</dbReference>
<evidence type="ECO:0000313" key="4">
    <source>
        <dbReference type="Proteomes" id="UP000187735"/>
    </source>
</evidence>
<protein>
    <submittedName>
        <fullName evidence="3">1,5-anhydro-D-fructose reductase</fullName>
        <ecNumber evidence="3">1.1.1.292</ecNumber>
    </submittedName>
</protein>
<reference evidence="3 4" key="1">
    <citation type="journal article" date="2016" name="Front. Microbiol.">
        <title>Fuerstia marisgermanicae gen. nov., sp. nov., an Unusual Member of the Phylum Planctomycetes from the German Wadden Sea.</title>
        <authorList>
            <person name="Kohn T."/>
            <person name="Heuer A."/>
            <person name="Jogler M."/>
            <person name="Vollmers J."/>
            <person name="Boedeker C."/>
            <person name="Bunk B."/>
            <person name="Rast P."/>
            <person name="Borchert D."/>
            <person name="Glockner I."/>
            <person name="Freese H.M."/>
            <person name="Klenk H.P."/>
            <person name="Overmann J."/>
            <person name="Kaster A.K."/>
            <person name="Rohde M."/>
            <person name="Wiegand S."/>
            <person name="Jogler C."/>
        </authorList>
    </citation>
    <scope>NUCLEOTIDE SEQUENCE [LARGE SCALE GENOMIC DNA]</scope>
    <source>
        <strain evidence="3 4">NH11</strain>
    </source>
</reference>
<name>A0A1P8WNS5_9PLAN</name>
<dbReference type="STRING" id="1891926.Fuma_05367"/>
<dbReference type="InterPro" id="IPR050463">
    <property type="entry name" value="Gfo/Idh/MocA_oxidrdct_glycsds"/>
</dbReference>